<name>A0AA44XV74_BURVI</name>
<accession>A0AA44XV74</accession>
<dbReference type="Proteomes" id="UP000237632">
    <property type="component" value="Unassembled WGS sequence"/>
</dbReference>
<gene>
    <name evidence="2" type="ORF">C6T65_28505</name>
</gene>
<protein>
    <submittedName>
        <fullName evidence="2">Uncharacterized protein</fullName>
    </submittedName>
</protein>
<proteinExistence type="predicted"/>
<organism evidence="2 3">
    <name type="scientific">Burkholderia vietnamiensis</name>
    <dbReference type="NCBI Taxonomy" id="60552"/>
    <lineage>
        <taxon>Bacteria</taxon>
        <taxon>Pseudomonadati</taxon>
        <taxon>Pseudomonadota</taxon>
        <taxon>Betaproteobacteria</taxon>
        <taxon>Burkholderiales</taxon>
        <taxon>Burkholderiaceae</taxon>
        <taxon>Burkholderia</taxon>
        <taxon>Burkholderia cepacia complex</taxon>
    </lineage>
</organism>
<feature type="compositionally biased region" description="Basic residues" evidence="1">
    <location>
        <begin position="1"/>
        <end position="12"/>
    </location>
</feature>
<feature type="region of interest" description="Disordered" evidence="1">
    <location>
        <begin position="1"/>
        <end position="25"/>
    </location>
</feature>
<comment type="caution">
    <text evidence="2">The sequence shown here is derived from an EMBL/GenBank/DDBJ whole genome shotgun (WGS) entry which is preliminary data.</text>
</comment>
<dbReference type="AlphaFoldDB" id="A0AA44XV74"/>
<evidence type="ECO:0000313" key="3">
    <source>
        <dbReference type="Proteomes" id="UP000237632"/>
    </source>
</evidence>
<evidence type="ECO:0000313" key="2">
    <source>
        <dbReference type="EMBL" id="PRH39068.1"/>
    </source>
</evidence>
<dbReference type="EMBL" id="PVHK01000215">
    <property type="protein sequence ID" value="PRH39068.1"/>
    <property type="molecule type" value="Genomic_DNA"/>
</dbReference>
<reference evidence="2 3" key="1">
    <citation type="submission" date="2018-03" db="EMBL/GenBank/DDBJ databases">
        <authorList>
            <person name="Nguyen K."/>
            <person name="Fouts D."/>
            <person name="Sutton G."/>
        </authorList>
    </citation>
    <scope>NUCLEOTIDE SEQUENCE [LARGE SCALE GENOMIC DNA]</scope>
    <source>
        <strain evidence="2 3">AU3578</strain>
    </source>
</reference>
<sequence>MHARQSQPRRLRCANPTPTETEMPRSCPLHAAFAATSSSRAVRLRAPGASRDHSPTLAERCLRVIGWHRLERLLASIPDSNDDFGIV</sequence>
<evidence type="ECO:0000256" key="1">
    <source>
        <dbReference type="SAM" id="MobiDB-lite"/>
    </source>
</evidence>